<dbReference type="EMBL" id="JANBQF010000313">
    <property type="protein sequence ID" value="KAJ2002321.1"/>
    <property type="molecule type" value="Genomic_DNA"/>
</dbReference>
<dbReference type="OrthoDB" id="413993at2759"/>
<dbReference type="GO" id="GO:0016788">
    <property type="term" value="F:hydrolase activity, acting on ester bonds"/>
    <property type="evidence" value="ECO:0007669"/>
    <property type="project" value="InterPro"/>
</dbReference>
<dbReference type="SUPFAM" id="SSF51556">
    <property type="entry name" value="Metallo-dependent hydrolases"/>
    <property type="match status" value="1"/>
</dbReference>
<dbReference type="InterPro" id="IPR053044">
    <property type="entry name" value="Metallo-hydrolase/TatD-type"/>
</dbReference>
<sequence>MHDVHCHIHETPATLASAFDGDTVYCVQATRYTDWSSVAQLKEEHGDRVVAAFGIHPWFADRVESGMIPGSWASELRLLVRQHGGIVGECGLDKAARSPATGKLYALEPQVAVLKAQLAIAHELGVPVSVHCVRAFGLLADVLREAAALPPRIMLHSYSGSPEMLRQLFLKGELGARVYVSFSHAVNARSPEKTRLSIKATPSSRLLVESDLHDASAAPLALSRAVDMVAEANGWEPDEACRQLAENARAFFGVLN</sequence>
<dbReference type="InterPro" id="IPR001130">
    <property type="entry name" value="TatD-like"/>
</dbReference>
<feature type="binding site" evidence="1">
    <location>
        <position position="131"/>
    </location>
    <ligand>
        <name>a divalent metal cation</name>
        <dbReference type="ChEBI" id="CHEBI:60240"/>
        <label>2</label>
    </ligand>
</feature>
<keyword evidence="3" id="KW-1185">Reference proteome</keyword>
<accession>A0A9W8BE52</accession>
<keyword evidence="1" id="KW-0479">Metal-binding</keyword>
<evidence type="ECO:0000313" key="3">
    <source>
        <dbReference type="Proteomes" id="UP001150907"/>
    </source>
</evidence>
<feature type="binding site" evidence="1">
    <location>
        <position position="156"/>
    </location>
    <ligand>
        <name>a divalent metal cation</name>
        <dbReference type="ChEBI" id="CHEBI:60240"/>
        <label>2</label>
    </ligand>
</feature>
<dbReference type="InterPro" id="IPR032466">
    <property type="entry name" value="Metal_Hydrolase"/>
</dbReference>
<dbReference type="PANTHER" id="PTHR47345:SF1">
    <property type="entry name" value="CUT9-INTERACTING PROTEIN SCN1"/>
    <property type="match status" value="1"/>
</dbReference>
<reference evidence="2" key="1">
    <citation type="submission" date="2022-07" db="EMBL/GenBank/DDBJ databases">
        <title>Phylogenomic reconstructions and comparative analyses of Kickxellomycotina fungi.</title>
        <authorList>
            <person name="Reynolds N.K."/>
            <person name="Stajich J.E."/>
            <person name="Barry K."/>
            <person name="Grigoriev I.V."/>
            <person name="Crous P."/>
            <person name="Smith M.E."/>
        </authorList>
    </citation>
    <scope>NUCLEOTIDE SEQUENCE</scope>
    <source>
        <strain evidence="2">IMI 214461</strain>
    </source>
</reference>
<organism evidence="2 3">
    <name type="scientific">Coemansia thaxteri</name>
    <dbReference type="NCBI Taxonomy" id="2663907"/>
    <lineage>
        <taxon>Eukaryota</taxon>
        <taxon>Fungi</taxon>
        <taxon>Fungi incertae sedis</taxon>
        <taxon>Zoopagomycota</taxon>
        <taxon>Kickxellomycotina</taxon>
        <taxon>Kickxellomycetes</taxon>
        <taxon>Kickxellales</taxon>
        <taxon>Kickxellaceae</taxon>
        <taxon>Coemansia</taxon>
    </lineage>
</organism>
<gene>
    <name evidence="2" type="primary">scn1</name>
    <name evidence="2" type="ORF">H4R26_003668</name>
</gene>
<comment type="caution">
    <text evidence="2">The sequence shown here is derived from an EMBL/GenBank/DDBJ whole genome shotgun (WGS) entry which is preliminary data.</text>
</comment>
<dbReference type="PIRSF" id="PIRSF005902">
    <property type="entry name" value="DNase_TatD"/>
    <property type="match status" value="1"/>
</dbReference>
<protein>
    <submittedName>
        <fullName evidence="2">Cut9-interacting protein scn1</fullName>
    </submittedName>
</protein>
<dbReference type="Gene3D" id="3.20.20.140">
    <property type="entry name" value="Metal-dependent hydrolases"/>
    <property type="match status" value="1"/>
</dbReference>
<dbReference type="Proteomes" id="UP001150907">
    <property type="component" value="Unassembled WGS sequence"/>
</dbReference>
<proteinExistence type="predicted"/>
<feature type="binding site" evidence="1">
    <location>
        <position position="5"/>
    </location>
    <ligand>
        <name>a divalent metal cation</name>
        <dbReference type="ChEBI" id="CHEBI:60240"/>
        <label>1</label>
    </ligand>
</feature>
<evidence type="ECO:0000256" key="1">
    <source>
        <dbReference type="PIRSR" id="PIRSR005902-1"/>
    </source>
</evidence>
<feature type="binding site" evidence="1">
    <location>
        <position position="7"/>
    </location>
    <ligand>
        <name>a divalent metal cation</name>
        <dbReference type="ChEBI" id="CHEBI:60240"/>
        <label>1</label>
    </ligand>
</feature>
<name>A0A9W8BE52_9FUNG</name>
<dbReference type="GO" id="GO:0046872">
    <property type="term" value="F:metal ion binding"/>
    <property type="evidence" value="ECO:0007669"/>
    <property type="project" value="UniProtKB-KW"/>
</dbReference>
<dbReference type="Pfam" id="PF01026">
    <property type="entry name" value="TatD_DNase"/>
    <property type="match status" value="1"/>
</dbReference>
<feature type="binding site" evidence="1">
    <location>
        <position position="89"/>
    </location>
    <ligand>
        <name>a divalent metal cation</name>
        <dbReference type="ChEBI" id="CHEBI:60240"/>
        <label>1</label>
    </ligand>
</feature>
<evidence type="ECO:0000313" key="2">
    <source>
        <dbReference type="EMBL" id="KAJ2002321.1"/>
    </source>
</evidence>
<dbReference type="AlphaFoldDB" id="A0A9W8BE52"/>
<feature type="binding site" evidence="1">
    <location>
        <position position="211"/>
    </location>
    <ligand>
        <name>a divalent metal cation</name>
        <dbReference type="ChEBI" id="CHEBI:60240"/>
        <label>1</label>
    </ligand>
</feature>
<dbReference type="PANTHER" id="PTHR47345">
    <property type="entry name" value="CUT9-INTERACTING PROTEIN SCN1"/>
    <property type="match status" value="1"/>
</dbReference>